<feature type="compositionally biased region" description="Basic residues" evidence="5">
    <location>
        <begin position="831"/>
        <end position="843"/>
    </location>
</feature>
<dbReference type="InterPro" id="IPR001190">
    <property type="entry name" value="SRCR"/>
</dbReference>
<evidence type="ECO:0000256" key="4">
    <source>
        <dbReference type="PROSITE-ProRule" id="PRU00196"/>
    </source>
</evidence>
<feature type="disulfide bond" evidence="4">
    <location>
        <begin position="572"/>
        <end position="582"/>
    </location>
</feature>
<dbReference type="Gene3D" id="3.10.250.10">
    <property type="entry name" value="SRCR-like domain"/>
    <property type="match status" value="7"/>
</dbReference>
<keyword evidence="2" id="KW-0677">Repeat</keyword>
<feature type="disulfide bond" evidence="4">
    <location>
        <begin position="138"/>
        <end position="148"/>
    </location>
</feature>
<feature type="disulfide bond" evidence="4">
    <location>
        <begin position="249"/>
        <end position="259"/>
    </location>
</feature>
<evidence type="ECO:0000256" key="5">
    <source>
        <dbReference type="SAM" id="MobiDB-lite"/>
    </source>
</evidence>
<feature type="domain" description="SRCR" evidence="7">
    <location>
        <begin position="613"/>
        <end position="721"/>
    </location>
</feature>
<keyword evidence="6" id="KW-0812">Transmembrane</keyword>
<dbReference type="Proteomes" id="UP001174909">
    <property type="component" value="Unassembled WGS sequence"/>
</dbReference>
<keyword evidence="6" id="KW-1133">Transmembrane helix</keyword>
<evidence type="ECO:0000313" key="8">
    <source>
        <dbReference type="EMBL" id="CAI8023559.1"/>
    </source>
</evidence>
<evidence type="ECO:0000256" key="6">
    <source>
        <dbReference type="SAM" id="Phobius"/>
    </source>
</evidence>
<dbReference type="InterPro" id="IPR036772">
    <property type="entry name" value="SRCR-like_dom_sf"/>
</dbReference>
<reference evidence="8" key="1">
    <citation type="submission" date="2023-03" db="EMBL/GenBank/DDBJ databases">
        <authorList>
            <person name="Steffen K."/>
            <person name="Cardenas P."/>
        </authorList>
    </citation>
    <scope>NUCLEOTIDE SEQUENCE</scope>
</reference>
<evidence type="ECO:0000256" key="1">
    <source>
        <dbReference type="ARBA" id="ARBA00022729"/>
    </source>
</evidence>
<feature type="domain" description="SRCR" evidence="7">
    <location>
        <begin position="397"/>
        <end position="494"/>
    </location>
</feature>
<keyword evidence="1" id="KW-0732">Signal</keyword>
<dbReference type="PANTHER" id="PTHR19331">
    <property type="entry name" value="SCAVENGER RECEPTOR DOMAIN-CONTAINING"/>
    <property type="match status" value="1"/>
</dbReference>
<feature type="domain" description="SRCR" evidence="7">
    <location>
        <begin position="65"/>
        <end position="170"/>
    </location>
</feature>
<dbReference type="SUPFAM" id="SSF56487">
    <property type="entry name" value="SRCR-like"/>
    <property type="match status" value="7"/>
</dbReference>
<feature type="transmembrane region" description="Helical" evidence="6">
    <location>
        <begin position="732"/>
        <end position="760"/>
    </location>
</feature>
<organism evidence="8 9">
    <name type="scientific">Geodia barretti</name>
    <name type="common">Barrett's horny sponge</name>
    <dbReference type="NCBI Taxonomy" id="519541"/>
    <lineage>
        <taxon>Eukaryota</taxon>
        <taxon>Metazoa</taxon>
        <taxon>Porifera</taxon>
        <taxon>Demospongiae</taxon>
        <taxon>Heteroscleromorpha</taxon>
        <taxon>Tetractinellida</taxon>
        <taxon>Astrophorina</taxon>
        <taxon>Geodiidae</taxon>
        <taxon>Geodia</taxon>
    </lineage>
</organism>
<gene>
    <name evidence="8" type="ORF">GBAR_LOCUS13755</name>
</gene>
<sequence>GAVIPCCNNYGVASGAILITEVVCTGSETRIEFCAYQMNTDSLLSHEYDVLVQCQEGNDTNEGDIRLVGGTNHWEGRVEVFLSREWGTVSFDYYYSRYYSSVPVVCRQLGYSVQDVRQSCCSVFGEGTGPIQMEYPYCGGGEFRLIDCDYNRDLFQTGYSHSNDWGVFCSIDGQDPWDIRLYGGKLQVYLSEQWQPVANSYSTWTSNNSRVVCRELGFDPYHTDSSSFYRHNTYYPSPPVTTIIDNVTCSGDESSLQSCVHVSTLLSSYPTVGVECLGVDCRSRGMRLAGGGTEAEGRVEVCFNSRWGTVCDNRWNENSTAVACKHLGFSETVNESRYFSSDKFGKGIGPVLIDYINCTGLEGSLLRCNHFTHASGCSHDSDVGVTCMPARCSDGQLRLTDGSGVTGGRVEICSHQRWNTFYSSTWFATNGKVACIELGFRGYSGLTSSYGGGGGPRFNHYFKCTGSESRLSECQSFNETASRSSDYDVGIYCSLAYCTDGELRLMEGESDFEGRVEMCLSSRWGTIGGNGWTQTNSDVVCNVLGYDTTNEPANQSTPMAPSKPLHYHSIRCTRRDLTLLDCGFKKSSPYDYAEIERRAIVKCKEPACGDGDLRLVGGNRKEEGRLEVCFRKRWGTINGERWTHTDTEVACKQLGHSTSDVSYSITERQRYLLSQSLPTFMTVVGCYGSEERVVDCDYQDFRYSSSTSSPTTTMDVSISCGSEESSAQASSVAMASLSISVILAVAVIALVAVLIALLVLQRRRKRRDKDLPHHSTHDPNTGGRYSSSGIAFSSKTETVAMDNKMAMEDLPAESYEEMDTLNRYPVPPKPQSKRPPNRAKAAPRKVDSTRYARGGNSRPTAGPKPQHHVQSRGQPRQPSPPSDSPEAIYECPDPPDEDY</sequence>
<feature type="domain" description="SRCR" evidence="7">
    <location>
        <begin position="286"/>
        <end position="388"/>
    </location>
</feature>
<feature type="non-terminal residue" evidence="8">
    <location>
        <position position="1"/>
    </location>
</feature>
<protein>
    <submittedName>
        <fullName evidence="8">Scavenger receptor cysteine-rich domain superfamily protein</fullName>
    </submittedName>
</protein>
<comment type="caution">
    <text evidence="8">The sequence shown here is derived from an EMBL/GenBank/DDBJ whole genome shotgun (WGS) entry which is preliminary data.</text>
</comment>
<keyword evidence="6" id="KW-0472">Membrane</keyword>
<dbReference type="PROSITE" id="PS00420">
    <property type="entry name" value="SRCR_1"/>
    <property type="match status" value="1"/>
</dbReference>
<dbReference type="SMART" id="SM00202">
    <property type="entry name" value="SR"/>
    <property type="match status" value="6"/>
</dbReference>
<comment type="caution">
    <text evidence="4">Lacks conserved residue(s) required for the propagation of feature annotation.</text>
</comment>
<dbReference type="PROSITE" id="PS50287">
    <property type="entry name" value="SRCR_2"/>
    <property type="match status" value="6"/>
</dbReference>
<feature type="disulfide bond" evidence="4">
    <location>
        <begin position="686"/>
        <end position="696"/>
    </location>
</feature>
<dbReference type="PRINTS" id="PR00258">
    <property type="entry name" value="SPERACTRCPTR"/>
</dbReference>
<evidence type="ECO:0000313" key="9">
    <source>
        <dbReference type="Proteomes" id="UP001174909"/>
    </source>
</evidence>
<feature type="disulfide bond" evidence="4">
    <location>
        <begin position="464"/>
        <end position="474"/>
    </location>
</feature>
<dbReference type="AlphaFoldDB" id="A0AA35WKC3"/>
<feature type="domain" description="SRCR" evidence="7">
    <location>
        <begin position="503"/>
        <end position="604"/>
    </location>
</feature>
<feature type="disulfide bond" evidence="4">
    <location>
        <begin position="358"/>
        <end position="368"/>
    </location>
</feature>
<keyword evidence="9" id="KW-1185">Reference proteome</keyword>
<feature type="region of interest" description="Disordered" evidence="5">
    <location>
        <begin position="821"/>
        <end position="899"/>
    </location>
</feature>
<keyword evidence="8" id="KW-0675">Receptor</keyword>
<dbReference type="PANTHER" id="PTHR19331:SF487">
    <property type="entry name" value="SOLUBLE SCAVENGER RECEPTOR CYSTEINE-RICH DOMAIN-CONTAINING PROTEIN SSC5D"/>
    <property type="match status" value="1"/>
</dbReference>
<dbReference type="EMBL" id="CASHTH010002014">
    <property type="protein sequence ID" value="CAI8023559.1"/>
    <property type="molecule type" value="Genomic_DNA"/>
</dbReference>
<feature type="region of interest" description="Disordered" evidence="5">
    <location>
        <begin position="766"/>
        <end position="791"/>
    </location>
</feature>
<proteinExistence type="predicted"/>
<feature type="domain" description="SRCR" evidence="7">
    <location>
        <begin position="168"/>
        <end position="282"/>
    </location>
</feature>
<evidence type="ECO:0000256" key="3">
    <source>
        <dbReference type="ARBA" id="ARBA00023157"/>
    </source>
</evidence>
<name>A0AA35WKC3_GEOBA</name>
<feature type="compositionally biased region" description="Basic and acidic residues" evidence="5">
    <location>
        <begin position="768"/>
        <end position="777"/>
    </location>
</feature>
<keyword evidence="3 4" id="KW-1015">Disulfide bond</keyword>
<evidence type="ECO:0000256" key="2">
    <source>
        <dbReference type="ARBA" id="ARBA00022737"/>
    </source>
</evidence>
<dbReference type="FunFam" id="3.10.250.10:FF:000001">
    <property type="entry name" value="Lysyl oxidase 4 isoform X1"/>
    <property type="match status" value="1"/>
</dbReference>
<dbReference type="Pfam" id="PF00530">
    <property type="entry name" value="SRCR"/>
    <property type="match status" value="6"/>
</dbReference>
<evidence type="ECO:0000259" key="7">
    <source>
        <dbReference type="PROSITE" id="PS50287"/>
    </source>
</evidence>
<accession>A0AA35WKC3</accession>
<dbReference type="GO" id="GO:0016020">
    <property type="term" value="C:membrane"/>
    <property type="evidence" value="ECO:0007669"/>
    <property type="project" value="InterPro"/>
</dbReference>